<proteinExistence type="predicted"/>
<accession>A0ABW8SMU3</accession>
<evidence type="ECO:0000256" key="1">
    <source>
        <dbReference type="SAM" id="Phobius"/>
    </source>
</evidence>
<keyword evidence="1" id="KW-0472">Membrane</keyword>
<feature type="transmembrane region" description="Helical" evidence="1">
    <location>
        <begin position="26"/>
        <end position="44"/>
    </location>
</feature>
<reference evidence="2 3" key="1">
    <citation type="submission" date="2024-11" db="EMBL/GenBank/DDBJ databases">
        <authorList>
            <person name="Heng Y.C."/>
            <person name="Lim A.C.H."/>
            <person name="Lee J.K.Y."/>
            <person name="Kittelmann S."/>
        </authorList>
    </citation>
    <scope>NUCLEOTIDE SEQUENCE [LARGE SCALE GENOMIC DNA]</scope>
    <source>
        <strain evidence="2 3">WILCCON 0269</strain>
    </source>
</reference>
<comment type="caution">
    <text evidence="2">The sequence shown here is derived from an EMBL/GenBank/DDBJ whole genome shotgun (WGS) entry which is preliminary data.</text>
</comment>
<dbReference type="Proteomes" id="UP001623660">
    <property type="component" value="Unassembled WGS sequence"/>
</dbReference>
<dbReference type="EMBL" id="JBJHZX010000029">
    <property type="protein sequence ID" value="MFL0197365.1"/>
    <property type="molecule type" value="Genomic_DNA"/>
</dbReference>
<dbReference type="InterPro" id="IPR048147">
    <property type="entry name" value="CBO0543-like"/>
</dbReference>
<name>A0ABW8SMU3_9CLOT</name>
<evidence type="ECO:0000313" key="2">
    <source>
        <dbReference type="EMBL" id="MFL0197365.1"/>
    </source>
</evidence>
<keyword evidence="3" id="KW-1185">Reference proteome</keyword>
<sequence length="149" mass="17439">MILNIIVGFIIPWLTGIVLYFKDKRLLLITAPIQSAMAFAINVIGYNKDYWNLYPFELQCISAIPFDIGLYPILAVWMIYLTKVSKLNTYFIILFFAIATTFLEYLGIVTGRVFYAHGWNIFYTFLSYLLPYVLAYLYYLCLKNDNVFN</sequence>
<keyword evidence="1" id="KW-0812">Transmembrane</keyword>
<dbReference type="NCBIfam" id="NF041644">
    <property type="entry name" value="CBO0543_fam"/>
    <property type="match status" value="1"/>
</dbReference>
<organism evidence="2 3">
    <name type="scientific">Candidatus Clostridium eludens</name>
    <dbReference type="NCBI Taxonomy" id="3381663"/>
    <lineage>
        <taxon>Bacteria</taxon>
        <taxon>Bacillati</taxon>
        <taxon>Bacillota</taxon>
        <taxon>Clostridia</taxon>
        <taxon>Eubacteriales</taxon>
        <taxon>Clostridiaceae</taxon>
        <taxon>Clostridium</taxon>
    </lineage>
</organism>
<protein>
    <submittedName>
        <fullName evidence="2">CBO0543 family protein</fullName>
    </submittedName>
</protein>
<feature type="transmembrane region" description="Helical" evidence="1">
    <location>
        <begin position="92"/>
        <end position="115"/>
    </location>
</feature>
<feature type="transmembrane region" description="Helical" evidence="1">
    <location>
        <begin position="121"/>
        <end position="141"/>
    </location>
</feature>
<evidence type="ECO:0000313" key="3">
    <source>
        <dbReference type="Proteomes" id="UP001623660"/>
    </source>
</evidence>
<gene>
    <name evidence="2" type="ORF">ACJDU8_17620</name>
</gene>
<keyword evidence="1" id="KW-1133">Transmembrane helix</keyword>
<feature type="transmembrane region" description="Helical" evidence="1">
    <location>
        <begin position="56"/>
        <end position="80"/>
    </location>
</feature>
<dbReference type="RefSeq" id="WP_406793470.1">
    <property type="nucleotide sequence ID" value="NZ_JBJHZX010000029.1"/>
</dbReference>
<feature type="transmembrane region" description="Helical" evidence="1">
    <location>
        <begin position="6"/>
        <end position="21"/>
    </location>
</feature>